<dbReference type="Proteomes" id="UP000275076">
    <property type="component" value="Unassembled WGS sequence"/>
</dbReference>
<keyword evidence="1" id="KW-0472">Membrane</keyword>
<keyword evidence="1" id="KW-0812">Transmembrane</keyword>
<dbReference type="PANTHER" id="PTHR35531">
    <property type="entry name" value="INNER MEMBRANE PROTEIN YBCI-RELATED"/>
    <property type="match status" value="1"/>
</dbReference>
<dbReference type="OrthoDB" id="5459053at2"/>
<feature type="transmembrane region" description="Helical" evidence="1">
    <location>
        <begin position="7"/>
        <end position="27"/>
    </location>
</feature>
<evidence type="ECO:0000256" key="1">
    <source>
        <dbReference type="SAM" id="Phobius"/>
    </source>
</evidence>
<name>A0A3R9Q490_9BACI</name>
<organism evidence="2 3">
    <name type="scientific">Salibacterium salarium</name>
    <dbReference type="NCBI Taxonomy" id="284579"/>
    <lineage>
        <taxon>Bacteria</taxon>
        <taxon>Bacillati</taxon>
        <taxon>Bacillota</taxon>
        <taxon>Bacilli</taxon>
        <taxon>Bacillales</taxon>
        <taxon>Bacillaceae</taxon>
    </lineage>
</organism>
<gene>
    <name evidence="2" type="ORF">D7Z54_11820</name>
</gene>
<sequence length="165" mass="17594">MNAGTHVIGAIAAGSGAYALYAMPFSLISLEGALYSGSVIIGGLLPDICQPNSWMGRRIAPLSKIISKVFGHRTITHSILFVLFLYLISGSIQGVWGTAIQFGITTGAGSHLILDMLTPRGISLLYPANYKIKFPVTTKTGSVAGEGMLSIIMLSWVVYFSVHFL</sequence>
<accession>A0A3R9Q490</accession>
<dbReference type="RefSeq" id="WP_125556059.1">
    <property type="nucleotide sequence ID" value="NZ_RBVX01000009.1"/>
</dbReference>
<dbReference type="Pfam" id="PF04307">
    <property type="entry name" value="YdjM"/>
    <property type="match status" value="1"/>
</dbReference>
<keyword evidence="1" id="KW-1133">Transmembrane helix</keyword>
<keyword evidence="3" id="KW-1185">Reference proteome</keyword>
<dbReference type="AlphaFoldDB" id="A0A3R9Q490"/>
<proteinExistence type="predicted"/>
<feature type="transmembrane region" description="Helical" evidence="1">
    <location>
        <begin position="70"/>
        <end position="88"/>
    </location>
</feature>
<keyword evidence="2" id="KW-0378">Hydrolase</keyword>
<dbReference type="EMBL" id="RBVX01000009">
    <property type="protein sequence ID" value="RSL33303.1"/>
    <property type="molecule type" value="Genomic_DNA"/>
</dbReference>
<comment type="caution">
    <text evidence="2">The sequence shown here is derived from an EMBL/GenBank/DDBJ whole genome shotgun (WGS) entry which is preliminary data.</text>
</comment>
<dbReference type="InterPro" id="IPR007404">
    <property type="entry name" value="YdjM-like"/>
</dbReference>
<evidence type="ECO:0000313" key="3">
    <source>
        <dbReference type="Proteomes" id="UP000275076"/>
    </source>
</evidence>
<reference evidence="2 3" key="1">
    <citation type="submission" date="2018-10" db="EMBL/GenBank/DDBJ databases">
        <title>Draft genome sequence of Bacillus salarius IM0101, isolated from a hypersaline soil in Inner Mongolia, China.</title>
        <authorList>
            <person name="Yamprayoonswat W."/>
            <person name="Boonvisut S."/>
            <person name="Jumpathong W."/>
            <person name="Sittihan S."/>
            <person name="Ruangsuj P."/>
            <person name="Wanthongcharoen S."/>
            <person name="Thongpramul N."/>
            <person name="Pimmason S."/>
            <person name="Yu B."/>
            <person name="Yasawong M."/>
        </authorList>
    </citation>
    <scope>NUCLEOTIDE SEQUENCE [LARGE SCALE GENOMIC DNA]</scope>
    <source>
        <strain evidence="2 3">IM0101</strain>
    </source>
</reference>
<dbReference type="PANTHER" id="PTHR35531:SF1">
    <property type="entry name" value="INNER MEMBRANE PROTEIN YBCI-RELATED"/>
    <property type="match status" value="1"/>
</dbReference>
<dbReference type="GO" id="GO:0016787">
    <property type="term" value="F:hydrolase activity"/>
    <property type="evidence" value="ECO:0007669"/>
    <property type="project" value="UniProtKB-KW"/>
</dbReference>
<evidence type="ECO:0000313" key="2">
    <source>
        <dbReference type="EMBL" id="RSL33303.1"/>
    </source>
</evidence>
<feature type="transmembrane region" description="Helical" evidence="1">
    <location>
        <begin position="143"/>
        <end position="162"/>
    </location>
</feature>
<protein>
    <submittedName>
        <fullName evidence="2">Metal-dependent hydrolase</fullName>
    </submittedName>
</protein>